<protein>
    <recommendedName>
        <fullName evidence="3">Minor tail protein</fullName>
    </recommendedName>
</protein>
<dbReference type="EMBL" id="JAPWGW010000001">
    <property type="protein sequence ID" value="MCZ4296662.1"/>
    <property type="molecule type" value="Genomic_DNA"/>
</dbReference>
<keyword evidence="2" id="KW-1185">Reference proteome</keyword>
<reference evidence="1" key="1">
    <citation type="submission" date="2022-12" db="EMBL/GenBank/DDBJ databases">
        <title>Bacterial isolates from different developmental stages of Nematostella vectensis.</title>
        <authorList>
            <person name="Fraune S."/>
        </authorList>
    </citation>
    <scope>NUCLEOTIDE SEQUENCE</scope>
    <source>
        <strain evidence="1">G21632-S1</strain>
    </source>
</reference>
<dbReference type="RefSeq" id="WP_269400848.1">
    <property type="nucleotide sequence ID" value="NZ_JAPWGW010000001.1"/>
</dbReference>
<accession>A0ABT4LQL6</accession>
<evidence type="ECO:0008006" key="3">
    <source>
        <dbReference type="Google" id="ProtNLM"/>
    </source>
</evidence>
<proteinExistence type="predicted"/>
<sequence>MSLETKILSQQWYEFRDLRGKTFNRAVWVPLKSSKTLNSRKEYGEVGWVDETLFAESIMVPSEQAVDLVQRLHWSDFNVGWSNKPYVSNDIYFEAGTFTRDERSILGRRLVLEQHLNPAHQSIWYLLHDFVLAYDLVKEGDDWLASNEGYVPVVKESNVAGEREIAVRAEFLRDYLCARNSALLVATYRSRSHITTAAPEFSWDDGGLEIEDGFDSISCRQWKVLQGDGSPLGAKVASFRMWRTDVDEAEDVPLMGPETGDNVGSESHSFERTGASATRIEGEFWHKEVIEPGAASFRLRNDPTEIRIDYIVEADGSRMSSADLRPDEIGRWLWFKPQVMNAILALPNTGLEWYTRQTGAIFACPGNRMWFGVNDLGLITVYASDIARAPE</sequence>
<gene>
    <name evidence="1" type="ORF">O4G74_01200</name>
</gene>
<evidence type="ECO:0000313" key="1">
    <source>
        <dbReference type="EMBL" id="MCZ4296662.1"/>
    </source>
</evidence>
<organism evidence="1 2">
    <name type="scientific">Henriciella marina</name>
    <dbReference type="NCBI Taxonomy" id="453851"/>
    <lineage>
        <taxon>Bacteria</taxon>
        <taxon>Pseudomonadati</taxon>
        <taxon>Pseudomonadota</taxon>
        <taxon>Alphaproteobacteria</taxon>
        <taxon>Hyphomonadales</taxon>
        <taxon>Hyphomonadaceae</taxon>
        <taxon>Henriciella</taxon>
    </lineage>
</organism>
<name>A0ABT4LQL6_9PROT</name>
<evidence type="ECO:0000313" key="2">
    <source>
        <dbReference type="Proteomes" id="UP001083770"/>
    </source>
</evidence>
<dbReference type="Proteomes" id="UP001083770">
    <property type="component" value="Unassembled WGS sequence"/>
</dbReference>
<comment type="caution">
    <text evidence="1">The sequence shown here is derived from an EMBL/GenBank/DDBJ whole genome shotgun (WGS) entry which is preliminary data.</text>
</comment>